<evidence type="ECO:0000313" key="2">
    <source>
        <dbReference type="Proteomes" id="UP000199337"/>
    </source>
</evidence>
<dbReference type="RefSeq" id="WP_092471578.1">
    <property type="nucleotide sequence ID" value="NZ_FOOX01000008.1"/>
</dbReference>
<dbReference type="OrthoDB" id="1806726at2"/>
<dbReference type="EMBL" id="FOOX01000008">
    <property type="protein sequence ID" value="SFG69008.1"/>
    <property type="molecule type" value="Genomic_DNA"/>
</dbReference>
<evidence type="ECO:0000313" key="1">
    <source>
        <dbReference type="EMBL" id="SFG69008.1"/>
    </source>
</evidence>
<accession>A0A1I2TVT4</accession>
<reference evidence="2" key="1">
    <citation type="submission" date="2016-10" db="EMBL/GenBank/DDBJ databases">
        <authorList>
            <person name="Varghese N."/>
            <person name="Submissions S."/>
        </authorList>
    </citation>
    <scope>NUCLEOTIDE SEQUENCE [LARGE SCALE GENOMIC DNA]</scope>
    <source>
        <strain evidence="2">DSM 17038</strain>
    </source>
</reference>
<dbReference type="Proteomes" id="UP000199337">
    <property type="component" value="Unassembled WGS sequence"/>
</dbReference>
<name>A0A1I2TVT4_9FIRM</name>
<proteinExistence type="predicted"/>
<protein>
    <submittedName>
        <fullName evidence="1">Uncharacterized protein</fullName>
    </submittedName>
</protein>
<keyword evidence="2" id="KW-1185">Reference proteome</keyword>
<dbReference type="AlphaFoldDB" id="A0A1I2TVT4"/>
<sequence length="298" mass="34947">MLQSPKLLNPAQVCNALDITPGNVKRLTMGGYLEVKGQLQFKNGLMNLFNSEQVEILIPKMPRIKQSWERSDNNRYGANRLASTRQQEHKSFQYMMKLKENYFNEIEHFPTTEKELLEACFYLYHLNHYAKAGNPYLYDLKELVLRSFVRSHLNKNNLLKVHFIEGDNKMLLCPNCKAKAEDRNLSYVEYLEKTGGCPACAREYKYYSLYEFIIAYRDYLFCFHTPYKTAKRWFDRTHLPPHKNSPRREGAYAFGRAIYNAEARAVELLEVVQKLQDFLAAYGIKPLIETKRLNAARV</sequence>
<gene>
    <name evidence="1" type="ORF">SAMN05660649_02367</name>
</gene>
<organism evidence="1 2">
    <name type="scientific">Desulfotruncus arcticus DSM 17038</name>
    <dbReference type="NCBI Taxonomy" id="1121424"/>
    <lineage>
        <taxon>Bacteria</taxon>
        <taxon>Bacillati</taxon>
        <taxon>Bacillota</taxon>
        <taxon>Clostridia</taxon>
        <taxon>Eubacteriales</taxon>
        <taxon>Desulfallaceae</taxon>
        <taxon>Desulfotruncus</taxon>
    </lineage>
</organism>